<reference evidence="3 4" key="1">
    <citation type="submission" date="2024-07" db="EMBL/GenBank/DDBJ databases">
        <authorList>
            <person name="Kang M."/>
        </authorList>
    </citation>
    <scope>NUCLEOTIDE SEQUENCE [LARGE SCALE GENOMIC DNA]</scope>
    <source>
        <strain evidence="3 4">DFM31</strain>
    </source>
</reference>
<evidence type="ECO:0000313" key="4">
    <source>
        <dbReference type="Proteomes" id="UP001553161"/>
    </source>
</evidence>
<dbReference type="Pfam" id="PF13417">
    <property type="entry name" value="GST_N_3"/>
    <property type="match status" value="1"/>
</dbReference>
<organism evidence="3 4">
    <name type="scientific">Meridianimarinicoccus marinus</name>
    <dbReference type="NCBI Taxonomy" id="3231483"/>
    <lineage>
        <taxon>Bacteria</taxon>
        <taxon>Pseudomonadati</taxon>
        <taxon>Pseudomonadota</taxon>
        <taxon>Alphaproteobacteria</taxon>
        <taxon>Rhodobacterales</taxon>
        <taxon>Paracoccaceae</taxon>
        <taxon>Meridianimarinicoccus</taxon>
    </lineage>
</organism>
<dbReference type="SUPFAM" id="SSF52833">
    <property type="entry name" value="Thioredoxin-like"/>
    <property type="match status" value="1"/>
</dbReference>
<dbReference type="EMBL" id="JBFBVU010000023">
    <property type="protein sequence ID" value="MEV8468184.1"/>
    <property type="molecule type" value="Genomic_DNA"/>
</dbReference>
<name>A0ABV3L9D7_9RHOB</name>
<sequence length="273" mass="31627">MRVVADMSNPTVYHIPVCPFSQRIEILLALKGLERAVDFQVIDITKPRPKWLLDYTGGSTALPVLVDEQDRALKESLVILNYVEERFGETQVARNDPFERGIERLMITREGPFGMAGYFYVMNRNRDEIANKRETLLEHYKWLNDFLLRHNPDGTWLFDEFGLAEVVFTPLMMRFWFLDYYESFHLPDCPEFDRVARWREGCLAHSAAQQVTPEQIVKLYYDYAVGSGNGALPEGRNVSSFTFNPDWSARPMPPKDKYDRIAADSELGLEITI</sequence>
<dbReference type="PANTHER" id="PTHR43968">
    <property type="match status" value="1"/>
</dbReference>
<protein>
    <submittedName>
        <fullName evidence="3">Glutathione S-transferase family protein</fullName>
    </submittedName>
</protein>
<dbReference type="PROSITE" id="PS50405">
    <property type="entry name" value="GST_CTER"/>
    <property type="match status" value="1"/>
</dbReference>
<dbReference type="PROSITE" id="PS50404">
    <property type="entry name" value="GST_NTER"/>
    <property type="match status" value="1"/>
</dbReference>
<evidence type="ECO:0000259" key="1">
    <source>
        <dbReference type="PROSITE" id="PS50404"/>
    </source>
</evidence>
<dbReference type="CDD" id="cd00299">
    <property type="entry name" value="GST_C_family"/>
    <property type="match status" value="1"/>
</dbReference>
<dbReference type="CDD" id="cd00570">
    <property type="entry name" value="GST_N_family"/>
    <property type="match status" value="1"/>
</dbReference>
<dbReference type="Proteomes" id="UP001553161">
    <property type="component" value="Unassembled WGS sequence"/>
</dbReference>
<dbReference type="InterPro" id="IPR010987">
    <property type="entry name" value="Glutathione-S-Trfase_C-like"/>
</dbReference>
<gene>
    <name evidence="3" type="ORF">AB0T83_15525</name>
</gene>
<dbReference type="Gene3D" id="3.40.30.10">
    <property type="entry name" value="Glutaredoxin"/>
    <property type="match status" value="1"/>
</dbReference>
<comment type="caution">
    <text evidence="3">The sequence shown here is derived from an EMBL/GenBank/DDBJ whole genome shotgun (WGS) entry which is preliminary data.</text>
</comment>
<dbReference type="InterPro" id="IPR004045">
    <property type="entry name" value="Glutathione_S-Trfase_N"/>
</dbReference>
<dbReference type="InterPro" id="IPR036282">
    <property type="entry name" value="Glutathione-S-Trfase_C_sf"/>
</dbReference>
<feature type="domain" description="GST C-terminal" evidence="2">
    <location>
        <begin position="88"/>
        <end position="225"/>
    </location>
</feature>
<dbReference type="SUPFAM" id="SSF47616">
    <property type="entry name" value="GST C-terminal domain-like"/>
    <property type="match status" value="1"/>
</dbReference>
<dbReference type="Pfam" id="PF13410">
    <property type="entry name" value="GST_C_2"/>
    <property type="match status" value="1"/>
</dbReference>
<keyword evidence="4" id="KW-1185">Reference proteome</keyword>
<feature type="domain" description="GST N-terminal" evidence="1">
    <location>
        <begin position="8"/>
        <end position="91"/>
    </location>
</feature>
<evidence type="ECO:0000313" key="3">
    <source>
        <dbReference type="EMBL" id="MEV8468184.1"/>
    </source>
</evidence>
<accession>A0ABV3L9D7</accession>
<dbReference type="InterPro" id="IPR050983">
    <property type="entry name" value="GST_Omega/HSP26"/>
</dbReference>
<proteinExistence type="predicted"/>
<evidence type="ECO:0000259" key="2">
    <source>
        <dbReference type="PROSITE" id="PS50405"/>
    </source>
</evidence>
<dbReference type="Gene3D" id="1.20.1050.10">
    <property type="match status" value="1"/>
</dbReference>
<dbReference type="PANTHER" id="PTHR43968:SF6">
    <property type="entry name" value="GLUTATHIONE S-TRANSFERASE OMEGA"/>
    <property type="match status" value="1"/>
</dbReference>
<dbReference type="InterPro" id="IPR036249">
    <property type="entry name" value="Thioredoxin-like_sf"/>
</dbReference>